<sequence>MVSQKKAIGILGIVFAVAGGAAWFFGQHIPAAMLWGVAVLIVLKLNKRQQQKRR</sequence>
<name>A0A060HN40_9ARCH</name>
<dbReference type="EMBL" id="CP007536">
    <property type="protein sequence ID" value="AIC16590.1"/>
    <property type="molecule type" value="Genomic_DNA"/>
</dbReference>
<keyword evidence="3" id="KW-1185">Reference proteome</keyword>
<feature type="transmembrane region" description="Helical" evidence="1">
    <location>
        <begin position="7"/>
        <end position="25"/>
    </location>
</feature>
<dbReference type="AlphaFoldDB" id="A0A060HN40"/>
<keyword evidence="1" id="KW-0812">Transmembrane</keyword>
<dbReference type="GeneID" id="74947569"/>
<dbReference type="HOGENOM" id="CLU_3039194_0_0_2"/>
<keyword evidence="1" id="KW-1133">Transmembrane helix</keyword>
<accession>A0A060HN40</accession>
<gene>
    <name evidence="2" type="ORF">NVIE_2386</name>
</gene>
<dbReference type="RefSeq" id="WP_158435212.1">
    <property type="nucleotide sequence ID" value="NZ_CP007536.1"/>
</dbReference>
<proteinExistence type="predicted"/>
<evidence type="ECO:0000313" key="3">
    <source>
        <dbReference type="Proteomes" id="UP000027093"/>
    </source>
</evidence>
<keyword evidence="1" id="KW-0472">Membrane</keyword>
<dbReference type="STRING" id="926571.NVIE_2386"/>
<evidence type="ECO:0000313" key="2">
    <source>
        <dbReference type="EMBL" id="AIC16590.1"/>
    </source>
</evidence>
<reference evidence="2 3" key="1">
    <citation type="journal article" date="2014" name="Int. J. Syst. Evol. Microbiol.">
        <title>Nitrososphaera viennensis gen. nov., sp. nov., an aerobic and mesophilic, ammonia-oxidizing archaeon from soil and a member of the archaeal phylum Thaumarchaeota.</title>
        <authorList>
            <person name="Stieglmeier M."/>
            <person name="Klingl A."/>
            <person name="Alves R.J."/>
            <person name="Rittmann S.K."/>
            <person name="Melcher M."/>
            <person name="Leisch N."/>
            <person name="Schleper C."/>
        </authorList>
    </citation>
    <scope>NUCLEOTIDE SEQUENCE [LARGE SCALE GENOMIC DNA]</scope>
    <source>
        <strain evidence="2">EN76</strain>
    </source>
</reference>
<dbReference type="Proteomes" id="UP000027093">
    <property type="component" value="Chromosome"/>
</dbReference>
<feature type="transmembrane region" description="Helical" evidence="1">
    <location>
        <begin position="31"/>
        <end position="46"/>
    </location>
</feature>
<organism evidence="2 3">
    <name type="scientific">Nitrososphaera viennensis EN76</name>
    <dbReference type="NCBI Taxonomy" id="926571"/>
    <lineage>
        <taxon>Archaea</taxon>
        <taxon>Nitrososphaerota</taxon>
        <taxon>Nitrososphaeria</taxon>
        <taxon>Nitrososphaerales</taxon>
        <taxon>Nitrososphaeraceae</taxon>
        <taxon>Nitrososphaera</taxon>
    </lineage>
</organism>
<dbReference type="KEGG" id="nvn:NVIE_2386"/>
<evidence type="ECO:0000256" key="1">
    <source>
        <dbReference type="SAM" id="Phobius"/>
    </source>
</evidence>
<protein>
    <submittedName>
        <fullName evidence="2">Uncharacterized protein</fullName>
    </submittedName>
</protein>